<evidence type="ECO:0000313" key="1">
    <source>
        <dbReference type="EMBL" id="TIC78513.1"/>
    </source>
</evidence>
<dbReference type="AlphaFoldDB" id="A0A4V6TSS6"/>
<comment type="caution">
    <text evidence="1">The sequence shown here is derived from an EMBL/GenBank/DDBJ whole genome shotgun (WGS) entry which is preliminary data.</text>
</comment>
<dbReference type="EMBL" id="STGJ01000026">
    <property type="protein sequence ID" value="TIC78513.1"/>
    <property type="molecule type" value="Genomic_DNA"/>
</dbReference>
<proteinExistence type="predicted"/>
<sequence length="353" mass="39362">METTVADGKTHYLVKGRTTKFNNGLPKQVRWVTNREGAQAIKVAQAIADAIYAVHGTVPDAVAGPRLKYPLFPSTGYLGFADVRQAPEDGTFLTAGLKFITGMTLQSKLFAPIEAGDLKELEQIDPHRAWGSEEAFQVGAPWQFKTHQLRRSLALYAQRSGLVSLPSLRRQLQHLTEEMSSYYAKGSAFARDFIGDEKDHFGLEWQATQPESAALGYILNVLMADDVLIGGHANWVHHRLRDENGLVLVDREATLRRFKKGEMAYKETLIGGCTNTGECDQVPLRWLHVDCLRDGCRNLVCSLSKLERVVVAQEQLVAAIDPQSIEYRTEFADLEVLRSARDKAKQEPVGEPQ</sequence>
<dbReference type="RefSeq" id="WP_136555806.1">
    <property type="nucleotide sequence ID" value="NZ_STGJ01000026.1"/>
</dbReference>
<keyword evidence="2" id="KW-1185">Reference proteome</keyword>
<name>A0A4V6TSS6_9NEIS</name>
<gene>
    <name evidence="1" type="ORF">E5K04_15750</name>
</gene>
<protein>
    <submittedName>
        <fullName evidence="1">Uncharacterized protein</fullName>
    </submittedName>
</protein>
<accession>A0A4V6TSS6</accession>
<organism evidence="1 2">
    <name type="scientific">Crenobacter intestini</name>
    <dbReference type="NCBI Taxonomy" id="2563443"/>
    <lineage>
        <taxon>Bacteria</taxon>
        <taxon>Pseudomonadati</taxon>
        <taxon>Pseudomonadota</taxon>
        <taxon>Betaproteobacteria</taxon>
        <taxon>Neisseriales</taxon>
        <taxon>Neisseriaceae</taxon>
        <taxon>Crenobacter</taxon>
    </lineage>
</organism>
<dbReference type="OrthoDB" id="8768428at2"/>
<evidence type="ECO:0000313" key="2">
    <source>
        <dbReference type="Proteomes" id="UP000308891"/>
    </source>
</evidence>
<dbReference type="Proteomes" id="UP000308891">
    <property type="component" value="Unassembled WGS sequence"/>
</dbReference>
<reference evidence="1 2" key="1">
    <citation type="submission" date="2019-04" db="EMBL/GenBank/DDBJ databases">
        <title>Crenobacter sp. nov.</title>
        <authorList>
            <person name="Shi S."/>
        </authorList>
    </citation>
    <scope>NUCLEOTIDE SEQUENCE [LARGE SCALE GENOMIC DNA]</scope>
    <source>
        <strain evidence="1 2">GY 70310</strain>
    </source>
</reference>